<dbReference type="EMBL" id="JAHRIM010084217">
    <property type="protein sequence ID" value="MEQ2276072.1"/>
    <property type="molecule type" value="Genomic_DNA"/>
</dbReference>
<dbReference type="InterPro" id="IPR027417">
    <property type="entry name" value="P-loop_NTPase"/>
</dbReference>
<keyword evidence="7" id="KW-1185">Reference proteome</keyword>
<sequence length="287" mass="33281">EKSLREDEHPSIPLERSAHSSDLFFSMDDTLRIVLLGKTGSGKSSLANTIFGKEVFKAKHFTSSEVTYYQRETEHVHGRNLTVIDTPGFFHSGLSEKELKGEILRCVSECAPGPHVFLIVLKVEKFTEQEKQVIRKIEDCFSADVFKYCAVVFTNGNQLPEEMKIGEFIRKNKHLDDLVEKCGGRCHVVDNKYWKNNQQDETRNNRFQVAKLLNTIEKMVTENNGGCYTINMLKYWQKEQQPSVRSLFKSLVKYTRKTPMFFIFGVALFVGMITLWRRWREHPTDIV</sequence>
<dbReference type="CDD" id="cd01852">
    <property type="entry name" value="AIG1"/>
    <property type="match status" value="1"/>
</dbReference>
<feature type="transmembrane region" description="Helical" evidence="4">
    <location>
        <begin position="259"/>
        <end position="276"/>
    </location>
</feature>
<feature type="domain" description="AIG1-type G" evidence="5">
    <location>
        <begin position="28"/>
        <end position="237"/>
    </location>
</feature>
<dbReference type="PANTHER" id="PTHR10903">
    <property type="entry name" value="GTPASE, IMAP FAMILY MEMBER-RELATED"/>
    <property type="match status" value="1"/>
</dbReference>
<keyword evidence="3" id="KW-0342">GTP-binding</keyword>
<keyword evidence="4" id="KW-0812">Transmembrane</keyword>
<dbReference type="Gene3D" id="3.40.50.300">
    <property type="entry name" value="P-loop containing nucleotide triphosphate hydrolases"/>
    <property type="match status" value="1"/>
</dbReference>
<keyword evidence="2" id="KW-0547">Nucleotide-binding</keyword>
<dbReference type="PANTHER" id="PTHR10903:SF62">
    <property type="entry name" value="GTPASE IMAP FAMILY MEMBER 4-LIKE-RELATED"/>
    <property type="match status" value="1"/>
</dbReference>
<evidence type="ECO:0000256" key="3">
    <source>
        <dbReference type="ARBA" id="ARBA00023134"/>
    </source>
</evidence>
<keyword evidence="4" id="KW-1133">Transmembrane helix</keyword>
<organism evidence="6 7">
    <name type="scientific">Xenotaenia resolanae</name>
    <dbReference type="NCBI Taxonomy" id="208358"/>
    <lineage>
        <taxon>Eukaryota</taxon>
        <taxon>Metazoa</taxon>
        <taxon>Chordata</taxon>
        <taxon>Craniata</taxon>
        <taxon>Vertebrata</taxon>
        <taxon>Euteleostomi</taxon>
        <taxon>Actinopterygii</taxon>
        <taxon>Neopterygii</taxon>
        <taxon>Teleostei</taxon>
        <taxon>Neoteleostei</taxon>
        <taxon>Acanthomorphata</taxon>
        <taxon>Ovalentaria</taxon>
        <taxon>Atherinomorphae</taxon>
        <taxon>Cyprinodontiformes</taxon>
        <taxon>Goodeidae</taxon>
        <taxon>Xenotaenia</taxon>
    </lineage>
</organism>
<feature type="non-terminal residue" evidence="6">
    <location>
        <position position="1"/>
    </location>
</feature>
<dbReference type="InterPro" id="IPR006703">
    <property type="entry name" value="G_AIG1"/>
</dbReference>
<evidence type="ECO:0000313" key="7">
    <source>
        <dbReference type="Proteomes" id="UP001444071"/>
    </source>
</evidence>
<proteinExistence type="inferred from homology"/>
<gene>
    <name evidence="6" type="ORF">XENORESO_013285</name>
</gene>
<dbReference type="PROSITE" id="PS51720">
    <property type="entry name" value="G_AIG1"/>
    <property type="match status" value="1"/>
</dbReference>
<name>A0ABV0X424_9TELE</name>
<reference evidence="6 7" key="1">
    <citation type="submission" date="2021-06" db="EMBL/GenBank/DDBJ databases">
        <authorList>
            <person name="Palmer J.M."/>
        </authorList>
    </citation>
    <scope>NUCLEOTIDE SEQUENCE [LARGE SCALE GENOMIC DNA]</scope>
    <source>
        <strain evidence="6 7">XR_2019</strain>
        <tissue evidence="6">Muscle</tissue>
    </source>
</reference>
<evidence type="ECO:0000256" key="1">
    <source>
        <dbReference type="ARBA" id="ARBA00008535"/>
    </source>
</evidence>
<evidence type="ECO:0000256" key="2">
    <source>
        <dbReference type="ARBA" id="ARBA00022741"/>
    </source>
</evidence>
<evidence type="ECO:0000259" key="5">
    <source>
        <dbReference type="PROSITE" id="PS51720"/>
    </source>
</evidence>
<keyword evidence="4" id="KW-0472">Membrane</keyword>
<comment type="caution">
    <text evidence="6">The sequence shown here is derived from an EMBL/GenBank/DDBJ whole genome shotgun (WGS) entry which is preliminary data.</text>
</comment>
<accession>A0ABV0X424</accession>
<comment type="similarity">
    <text evidence="1">Belongs to the TRAFAC class TrmE-Era-EngA-EngB-Septin-like GTPase superfamily. AIG1/Toc34/Toc159-like paraseptin GTPase family. IAN subfamily.</text>
</comment>
<dbReference type="SUPFAM" id="SSF52540">
    <property type="entry name" value="P-loop containing nucleoside triphosphate hydrolases"/>
    <property type="match status" value="1"/>
</dbReference>
<evidence type="ECO:0000313" key="6">
    <source>
        <dbReference type="EMBL" id="MEQ2276072.1"/>
    </source>
</evidence>
<protein>
    <recommendedName>
        <fullName evidence="5">AIG1-type G domain-containing protein</fullName>
    </recommendedName>
</protein>
<evidence type="ECO:0000256" key="4">
    <source>
        <dbReference type="SAM" id="Phobius"/>
    </source>
</evidence>
<dbReference type="Proteomes" id="UP001444071">
    <property type="component" value="Unassembled WGS sequence"/>
</dbReference>
<dbReference type="InterPro" id="IPR045058">
    <property type="entry name" value="GIMA/IAN/Toc"/>
</dbReference>
<dbReference type="Pfam" id="PF04548">
    <property type="entry name" value="AIG1"/>
    <property type="match status" value="1"/>
</dbReference>